<organism evidence="2">
    <name type="scientific">Arcella intermedia</name>
    <dbReference type="NCBI Taxonomy" id="1963864"/>
    <lineage>
        <taxon>Eukaryota</taxon>
        <taxon>Amoebozoa</taxon>
        <taxon>Tubulinea</taxon>
        <taxon>Elardia</taxon>
        <taxon>Arcellinida</taxon>
        <taxon>Sphaerothecina</taxon>
        <taxon>Arcellidae</taxon>
        <taxon>Arcella</taxon>
    </lineage>
</organism>
<feature type="domain" description="Macro" evidence="1">
    <location>
        <begin position="1"/>
        <end position="163"/>
    </location>
</feature>
<accession>A0A6B2LM58</accession>
<dbReference type="SMART" id="SM00506">
    <property type="entry name" value="A1pp"/>
    <property type="match status" value="1"/>
</dbReference>
<evidence type="ECO:0000313" key="2">
    <source>
        <dbReference type="EMBL" id="NDV38094.1"/>
    </source>
</evidence>
<protein>
    <recommendedName>
        <fullName evidence="1">Macro domain-containing protein</fullName>
    </recommendedName>
</protein>
<dbReference type="Gene3D" id="3.40.220.10">
    <property type="entry name" value="Leucine Aminopeptidase, subunit E, domain 1"/>
    <property type="match status" value="1"/>
</dbReference>
<dbReference type="AlphaFoldDB" id="A0A6B2LM58"/>
<evidence type="ECO:0000259" key="1">
    <source>
        <dbReference type="PROSITE" id="PS51154"/>
    </source>
</evidence>
<dbReference type="CDD" id="cd02908">
    <property type="entry name" value="Macro_OAADPr_deacetylase"/>
    <property type="match status" value="1"/>
</dbReference>
<reference evidence="2" key="1">
    <citation type="journal article" date="2020" name="J. Eukaryot. Microbiol.">
        <title>De novo Sequencing, Assembly and Annotation of the Transcriptome for the Free-Living Testate Amoeba Arcella intermedia.</title>
        <authorList>
            <person name="Ribeiro G.M."/>
            <person name="Porfirio-Sousa A.L."/>
            <person name="Maurer-Alcala X.X."/>
            <person name="Katz L.A."/>
            <person name="Lahr D.J.G."/>
        </authorList>
    </citation>
    <scope>NUCLEOTIDE SEQUENCE</scope>
</reference>
<dbReference type="PROSITE" id="PS51154">
    <property type="entry name" value="MACRO"/>
    <property type="match status" value="1"/>
</dbReference>
<dbReference type="SUPFAM" id="SSF52949">
    <property type="entry name" value="Macro domain-like"/>
    <property type="match status" value="1"/>
</dbReference>
<dbReference type="PANTHER" id="PTHR11106">
    <property type="entry name" value="GANGLIOSIDE INDUCED DIFFERENTIATION ASSOCIATED PROTEIN 2-RELATED"/>
    <property type="match status" value="1"/>
</dbReference>
<dbReference type="InterPro" id="IPR002589">
    <property type="entry name" value="Macro_dom"/>
</dbReference>
<name>A0A6B2LM58_9EUKA</name>
<dbReference type="PANTHER" id="PTHR11106:SF27">
    <property type="entry name" value="MACRO DOMAIN-CONTAINING PROTEIN"/>
    <property type="match status" value="1"/>
</dbReference>
<dbReference type="InterPro" id="IPR043472">
    <property type="entry name" value="Macro_dom-like"/>
</dbReference>
<dbReference type="Pfam" id="PF01661">
    <property type="entry name" value="Macro"/>
    <property type="match status" value="1"/>
</dbReference>
<sequence length="166" mass="18075">MWQGDITCIEIDAIVNAAKATLLGGGGIDGAIHKAAGAGLLQECSLIGGCDPGDSRITGGYKLPARHVIHTVGPIGENKGVLEKCYLSVLRKAVKRNIQTLAFCCISTGIFGYPNEPAAHVALETVRKWLEHKQNYTKIKRIIFCVFLKTDLEIYSRLMKNVYFPG</sequence>
<proteinExistence type="predicted"/>
<dbReference type="EMBL" id="GIBP01009125">
    <property type="protein sequence ID" value="NDV38094.1"/>
    <property type="molecule type" value="Transcribed_RNA"/>
</dbReference>